<evidence type="ECO:0000313" key="1">
    <source>
        <dbReference type="EMBL" id="KAK4008853.1"/>
    </source>
</evidence>
<organism evidence="1 2">
    <name type="scientific">Daphnia magna</name>
    <dbReference type="NCBI Taxonomy" id="35525"/>
    <lineage>
        <taxon>Eukaryota</taxon>
        <taxon>Metazoa</taxon>
        <taxon>Ecdysozoa</taxon>
        <taxon>Arthropoda</taxon>
        <taxon>Crustacea</taxon>
        <taxon>Branchiopoda</taxon>
        <taxon>Diplostraca</taxon>
        <taxon>Cladocera</taxon>
        <taxon>Anomopoda</taxon>
        <taxon>Daphniidae</taxon>
        <taxon>Daphnia</taxon>
    </lineage>
</organism>
<dbReference type="Proteomes" id="UP001234178">
    <property type="component" value="Unassembled WGS sequence"/>
</dbReference>
<comment type="caution">
    <text evidence="1">The sequence shown here is derived from an EMBL/GenBank/DDBJ whole genome shotgun (WGS) entry which is preliminary data.</text>
</comment>
<sequence>MEITCTERRRPVAKCGPAGKRGAAGRRLATDPPPLLDIYLLVLDELVDGKGQDKEGNANIQQDECG</sequence>
<reference evidence="1 2" key="1">
    <citation type="journal article" date="2023" name="Nucleic Acids Res.">
        <title>The hologenome of Daphnia magna reveals possible DNA methylation and microbiome-mediated evolution of the host genome.</title>
        <authorList>
            <person name="Chaturvedi A."/>
            <person name="Li X."/>
            <person name="Dhandapani V."/>
            <person name="Marshall H."/>
            <person name="Kissane S."/>
            <person name="Cuenca-Cambronero M."/>
            <person name="Asole G."/>
            <person name="Calvet F."/>
            <person name="Ruiz-Romero M."/>
            <person name="Marangio P."/>
            <person name="Guigo R."/>
            <person name="Rago D."/>
            <person name="Mirbahai L."/>
            <person name="Eastwood N."/>
            <person name="Colbourne J.K."/>
            <person name="Zhou J."/>
            <person name="Mallon E."/>
            <person name="Orsini L."/>
        </authorList>
    </citation>
    <scope>NUCLEOTIDE SEQUENCE [LARGE SCALE GENOMIC DNA]</scope>
    <source>
        <strain evidence="1">LRV0_1</strain>
    </source>
</reference>
<keyword evidence="2" id="KW-1185">Reference proteome</keyword>
<proteinExistence type="predicted"/>
<gene>
    <name evidence="1" type="ORF">OUZ56_013979</name>
</gene>
<evidence type="ECO:0000313" key="2">
    <source>
        <dbReference type="Proteomes" id="UP001234178"/>
    </source>
</evidence>
<protein>
    <submittedName>
        <fullName evidence="1">Uncharacterized protein</fullName>
    </submittedName>
</protein>
<accession>A0ABQ9Z7I6</accession>
<dbReference type="EMBL" id="JAOYFB010000002">
    <property type="protein sequence ID" value="KAK4008853.1"/>
    <property type="molecule type" value="Genomic_DNA"/>
</dbReference>
<name>A0ABQ9Z7I6_9CRUS</name>